<feature type="domain" description="RES" evidence="1">
    <location>
        <begin position="14"/>
        <end position="142"/>
    </location>
</feature>
<proteinExistence type="predicted"/>
<protein>
    <recommendedName>
        <fullName evidence="1">RES domain-containing protein</fullName>
    </recommendedName>
</protein>
<name>A0A3B0Z780_9ZZZZ</name>
<gene>
    <name evidence="2" type="ORF">MNBD_GAMMA18-923</name>
</gene>
<reference evidence="2" key="1">
    <citation type="submission" date="2018-06" db="EMBL/GenBank/DDBJ databases">
        <authorList>
            <person name="Zhirakovskaya E."/>
        </authorList>
    </citation>
    <scope>NUCLEOTIDE SEQUENCE</scope>
</reference>
<evidence type="ECO:0000313" key="2">
    <source>
        <dbReference type="EMBL" id="VAW84840.1"/>
    </source>
</evidence>
<dbReference type="Pfam" id="PF08808">
    <property type="entry name" value="RES"/>
    <property type="match status" value="1"/>
</dbReference>
<dbReference type="AlphaFoldDB" id="A0A3B0Z780"/>
<sequence>MRLYRISTEKYLKNLQGLGASYQDGARWNRPGQPVIYFSLSASVAMLEMANYLPSPRLVPKNYRLGIYEVPDNISSFDLSTAQLPNNWAEYPYPLSTQTLGGDWLEKGGALALIVPSAAVSGGLEKGAVINPLHPECSEIQLIDSTQGLYNKRMFSGI</sequence>
<dbReference type="SMART" id="SM00953">
    <property type="entry name" value="RES"/>
    <property type="match status" value="1"/>
</dbReference>
<dbReference type="InterPro" id="IPR014914">
    <property type="entry name" value="RES_dom"/>
</dbReference>
<accession>A0A3B0Z780</accession>
<evidence type="ECO:0000259" key="1">
    <source>
        <dbReference type="SMART" id="SM00953"/>
    </source>
</evidence>
<organism evidence="2">
    <name type="scientific">hydrothermal vent metagenome</name>
    <dbReference type="NCBI Taxonomy" id="652676"/>
    <lineage>
        <taxon>unclassified sequences</taxon>
        <taxon>metagenomes</taxon>
        <taxon>ecological metagenomes</taxon>
    </lineage>
</organism>
<dbReference type="EMBL" id="UOFP01000071">
    <property type="protein sequence ID" value="VAW84840.1"/>
    <property type="molecule type" value="Genomic_DNA"/>
</dbReference>